<dbReference type="GO" id="GO:0004197">
    <property type="term" value="F:cysteine-type endopeptidase activity"/>
    <property type="evidence" value="ECO:0007669"/>
    <property type="project" value="InterPro"/>
</dbReference>
<keyword evidence="4" id="KW-0378">Hydrolase</keyword>
<dbReference type="PANTHER" id="PTHR10454:SF232">
    <property type="entry name" value="AT03047P-RELATED"/>
    <property type="match status" value="1"/>
</dbReference>
<evidence type="ECO:0000256" key="1">
    <source>
        <dbReference type="ARBA" id="ARBA00010134"/>
    </source>
</evidence>
<evidence type="ECO:0000256" key="8">
    <source>
        <dbReference type="SAM" id="MobiDB-lite"/>
    </source>
</evidence>
<evidence type="ECO:0008006" key="12">
    <source>
        <dbReference type="Google" id="ProtNLM"/>
    </source>
</evidence>
<proteinExistence type="inferred from homology"/>
<dbReference type="GO" id="GO:0043525">
    <property type="term" value="P:positive regulation of neuron apoptotic process"/>
    <property type="evidence" value="ECO:0007669"/>
    <property type="project" value="TreeGrafter"/>
</dbReference>
<dbReference type="GO" id="GO:0005737">
    <property type="term" value="C:cytoplasm"/>
    <property type="evidence" value="ECO:0007669"/>
    <property type="project" value="TreeGrafter"/>
</dbReference>
<dbReference type="GO" id="GO:1990525">
    <property type="term" value="F:BIR domain binding"/>
    <property type="evidence" value="ECO:0007669"/>
    <property type="project" value="UniProtKB-ARBA"/>
</dbReference>
<dbReference type="PROSITE" id="PS50207">
    <property type="entry name" value="CASPASE_P10"/>
    <property type="match status" value="1"/>
</dbReference>
<evidence type="ECO:0000256" key="5">
    <source>
        <dbReference type="ARBA" id="ARBA00022807"/>
    </source>
</evidence>
<evidence type="ECO:0000259" key="9">
    <source>
        <dbReference type="PROSITE" id="PS50207"/>
    </source>
</evidence>
<dbReference type="GO" id="GO:0045476">
    <property type="term" value="P:nurse cell apoptotic process"/>
    <property type="evidence" value="ECO:0007669"/>
    <property type="project" value="UniProtKB-ARBA"/>
</dbReference>
<dbReference type="Pfam" id="PF00656">
    <property type="entry name" value="Peptidase_C14"/>
    <property type="match status" value="1"/>
</dbReference>
<organism evidence="11">
    <name type="scientific">Timema genevievae</name>
    <name type="common">Walking stick</name>
    <dbReference type="NCBI Taxonomy" id="629358"/>
    <lineage>
        <taxon>Eukaryota</taxon>
        <taxon>Metazoa</taxon>
        <taxon>Ecdysozoa</taxon>
        <taxon>Arthropoda</taxon>
        <taxon>Hexapoda</taxon>
        <taxon>Insecta</taxon>
        <taxon>Pterygota</taxon>
        <taxon>Neoptera</taxon>
        <taxon>Polyneoptera</taxon>
        <taxon>Phasmatodea</taxon>
        <taxon>Timematodea</taxon>
        <taxon>Timematoidea</taxon>
        <taxon>Timematidae</taxon>
        <taxon>Timema</taxon>
    </lineage>
</organism>
<dbReference type="InterPro" id="IPR015917">
    <property type="entry name" value="Pept_C14A"/>
</dbReference>
<comment type="similarity">
    <text evidence="1 7">Belongs to the peptidase C14A family.</text>
</comment>
<feature type="domain" description="Caspase family p10" evidence="9">
    <location>
        <begin position="391"/>
        <end position="486"/>
    </location>
</feature>
<evidence type="ECO:0000313" key="11">
    <source>
        <dbReference type="EMBL" id="CAD7587767.1"/>
    </source>
</evidence>
<keyword evidence="6" id="KW-0865">Zymogen</keyword>
<protein>
    <recommendedName>
        <fullName evidence="12">Caspase-1</fullName>
    </recommendedName>
</protein>
<dbReference type="InterPro" id="IPR033139">
    <property type="entry name" value="Caspase_cys_AS"/>
</dbReference>
<dbReference type="Gene3D" id="3.40.50.1460">
    <property type="match status" value="1"/>
</dbReference>
<gene>
    <name evidence="11" type="ORF">TGEB3V08_LOCUS1931</name>
</gene>
<keyword evidence="2" id="KW-0645">Protease</keyword>
<reference evidence="11" key="1">
    <citation type="submission" date="2020-11" db="EMBL/GenBank/DDBJ databases">
        <authorList>
            <person name="Tran Van P."/>
        </authorList>
    </citation>
    <scope>NUCLEOTIDE SEQUENCE</scope>
</reference>
<feature type="region of interest" description="Disordered" evidence="8">
    <location>
        <begin position="1"/>
        <end position="56"/>
    </location>
</feature>
<dbReference type="AlphaFoldDB" id="A0A7R9JR45"/>
<dbReference type="InterPro" id="IPR002138">
    <property type="entry name" value="Pept_C14_p10"/>
</dbReference>
<feature type="compositionally biased region" description="Polar residues" evidence="8">
    <location>
        <begin position="157"/>
        <end position="184"/>
    </location>
</feature>
<dbReference type="PRINTS" id="PR00376">
    <property type="entry name" value="IL1BCENZYME"/>
</dbReference>
<evidence type="ECO:0000256" key="3">
    <source>
        <dbReference type="ARBA" id="ARBA00022703"/>
    </source>
</evidence>
<evidence type="ECO:0000256" key="6">
    <source>
        <dbReference type="ARBA" id="ARBA00023145"/>
    </source>
</evidence>
<feature type="domain" description="Caspase family p20" evidence="10">
    <location>
        <begin position="247"/>
        <end position="369"/>
    </location>
</feature>
<evidence type="ECO:0000259" key="10">
    <source>
        <dbReference type="PROSITE" id="PS50208"/>
    </source>
</evidence>
<dbReference type="PANTHER" id="PTHR10454">
    <property type="entry name" value="CASPASE"/>
    <property type="match status" value="1"/>
</dbReference>
<keyword evidence="5" id="KW-0788">Thiol protease</keyword>
<dbReference type="FunFam" id="3.40.50.1460:FF:000001">
    <property type="entry name" value="Caspase-3 preproprotein"/>
    <property type="match status" value="1"/>
</dbReference>
<dbReference type="InterPro" id="IPR029030">
    <property type="entry name" value="Caspase-like_dom_sf"/>
</dbReference>
<dbReference type="SUPFAM" id="SSF52129">
    <property type="entry name" value="Caspase-like"/>
    <property type="match status" value="1"/>
</dbReference>
<dbReference type="InterPro" id="IPR016129">
    <property type="entry name" value="Caspase_his_AS"/>
</dbReference>
<evidence type="ECO:0000256" key="4">
    <source>
        <dbReference type="ARBA" id="ARBA00022801"/>
    </source>
</evidence>
<dbReference type="SMART" id="SM00115">
    <property type="entry name" value="CASc"/>
    <property type="match status" value="1"/>
</dbReference>
<feature type="compositionally biased region" description="Low complexity" evidence="8">
    <location>
        <begin position="113"/>
        <end position="124"/>
    </location>
</feature>
<evidence type="ECO:0000256" key="2">
    <source>
        <dbReference type="ARBA" id="ARBA00022670"/>
    </source>
</evidence>
<dbReference type="PROSITE" id="PS01121">
    <property type="entry name" value="CASPASE_HIS"/>
    <property type="match status" value="1"/>
</dbReference>
<feature type="compositionally biased region" description="Polar residues" evidence="8">
    <location>
        <begin position="28"/>
        <end position="48"/>
    </location>
</feature>
<feature type="compositionally biased region" description="Basic and acidic residues" evidence="8">
    <location>
        <begin position="95"/>
        <end position="112"/>
    </location>
</feature>
<dbReference type="PROSITE" id="PS01122">
    <property type="entry name" value="CASPASE_CYS"/>
    <property type="match status" value="1"/>
</dbReference>
<accession>A0A7R9JR45</accession>
<dbReference type="CDD" id="cd00032">
    <property type="entry name" value="CASc"/>
    <property type="match status" value="1"/>
</dbReference>
<dbReference type="InterPro" id="IPR001309">
    <property type="entry name" value="Pept_C14_p20"/>
</dbReference>
<dbReference type="GO" id="GO:0016322">
    <property type="term" value="P:neuron remodeling"/>
    <property type="evidence" value="ECO:0007669"/>
    <property type="project" value="UniProtKB-ARBA"/>
</dbReference>
<dbReference type="InterPro" id="IPR002398">
    <property type="entry name" value="Pept_C14"/>
</dbReference>
<evidence type="ECO:0000256" key="7">
    <source>
        <dbReference type="RuleBase" id="RU003971"/>
    </source>
</evidence>
<dbReference type="GO" id="GO:0006508">
    <property type="term" value="P:proteolysis"/>
    <property type="evidence" value="ECO:0007669"/>
    <property type="project" value="UniProtKB-KW"/>
</dbReference>
<keyword evidence="3" id="KW-0053">Apoptosis</keyword>
<name>A0A7R9JR45_TIMGE</name>
<dbReference type="GO" id="GO:0045751">
    <property type="term" value="P:negative regulation of Toll signaling pathway"/>
    <property type="evidence" value="ECO:0007669"/>
    <property type="project" value="UniProtKB-ARBA"/>
</dbReference>
<dbReference type="EMBL" id="OE839582">
    <property type="protein sequence ID" value="CAD7587767.1"/>
    <property type="molecule type" value="Genomic_DNA"/>
</dbReference>
<sequence>MTGRPRFESLSGVLRNGWLEEEEEEIEQTMSSTNHQNSVSNDPKSNNCEVKKNSRPIPISVEFIKPLDLTKTMTEVEVVETLEFRSLSTKPRVRRTSDVIDSIGDKPPDSPRSRNSSQSSPWSREGSWSQESPIGSPRLKDISTNGVSKSPPYGKQGSESPRTPDTGYNANSLSFTPSGTFSPGSVDSFGSVDRVISDEIDAKLAIPTSDPQPMEAQDSTIKNEADIPEAFMPVHKDAHEYNMNHKRRGKAVIFNHDEFELKETRLGSHVDVENLNHVFSGLGFQVEIHNNLEFVEIKGIISDLAMEDHSDADCLLVTVLTHGMDNGYLHSKDSVYNVEKLWMPFTAEKCQTLAGKPKIFIIQACRGQELDSGVKLVERRMSRTQTDSSTGNYKIPTFADILIAFSSVDGFYSFRNPEEGTWFIRCLCAELKESGATTDFLKILTRAARRVALEHESYNDLDTMMHEKKQVPSTVSMLIRDIYFRPKS</sequence>
<dbReference type="InterPro" id="IPR011600">
    <property type="entry name" value="Pept_C14_caspase"/>
</dbReference>
<dbReference type="PROSITE" id="PS50208">
    <property type="entry name" value="CASPASE_P20"/>
    <property type="match status" value="1"/>
</dbReference>
<feature type="region of interest" description="Disordered" evidence="8">
    <location>
        <begin position="86"/>
        <end position="184"/>
    </location>
</feature>